<proteinExistence type="predicted"/>
<evidence type="ECO:0000259" key="2">
    <source>
        <dbReference type="Pfam" id="PF24016"/>
    </source>
</evidence>
<sequence>MSFEQPTQSDEKVAFASTVQPPSYQITTEPPYPPPGDAESGRLMRRFGPPHFGGIHEGSDFGLVISRTRPGVGIDSCVESADWTEVDPRDSHHPHGFSVWQQAELSLPTDTDDIFLLSRGFHAFGHLEIIEAADREDIGVEVVVGYNDDSDLFERSSVCTLRRGDNGHGIGIFTPNFGHPHRDHERERDLIFFNITLSLPEGKGVTIVPHFETRLPLFSQIVAGLPTHTFGSISLYSTNRPIFAHSLVGDKISIHSKNGPIEGTFNTSSSLDIETSNTPVKVVVNALNQNNSAPTDVKIRTSNSVLSADLSLISTFENSTSGAFTVVTRTSNSPLEVNFSDHAPDGLLKLDAHTSNSPVEVRLHPSFEGTFKLRTSVFSATVSPDLEVVDPAGRDRKRSVNVSTIGRYSRIIHGDVAWKPEDEALKPDSKVEVSTSNSPLRVWL</sequence>
<dbReference type="EMBL" id="JAKELL010000006">
    <property type="protein sequence ID" value="KAH8998026.1"/>
    <property type="molecule type" value="Genomic_DNA"/>
</dbReference>
<evidence type="ECO:0000313" key="3">
    <source>
        <dbReference type="EMBL" id="KAH8998026.1"/>
    </source>
</evidence>
<comment type="caution">
    <text evidence="3">The sequence shown here is derived from an EMBL/GenBank/DDBJ whole genome shotgun (WGS) entry which is preliminary data.</text>
</comment>
<reference evidence="3" key="1">
    <citation type="submission" date="2022-01" db="EMBL/GenBank/DDBJ databases">
        <title>Comparative genomics reveals a dynamic genome evolution in the ectomycorrhizal milk-cap (Lactarius) mushrooms.</title>
        <authorList>
            <consortium name="DOE Joint Genome Institute"/>
            <person name="Lebreton A."/>
            <person name="Tang N."/>
            <person name="Kuo A."/>
            <person name="LaButti K."/>
            <person name="Drula E."/>
            <person name="Barry K."/>
            <person name="Clum A."/>
            <person name="Lipzen A."/>
            <person name="Mousain D."/>
            <person name="Ng V."/>
            <person name="Wang R."/>
            <person name="Wang X."/>
            <person name="Dai Y."/>
            <person name="Henrissat B."/>
            <person name="Grigoriev I.V."/>
            <person name="Guerin-Laguette A."/>
            <person name="Yu F."/>
            <person name="Martin F.M."/>
        </authorList>
    </citation>
    <scope>NUCLEOTIDE SEQUENCE</scope>
    <source>
        <strain evidence="3">QP</strain>
    </source>
</reference>
<organism evidence="3 4">
    <name type="scientific">Lactarius akahatsu</name>
    <dbReference type="NCBI Taxonomy" id="416441"/>
    <lineage>
        <taxon>Eukaryota</taxon>
        <taxon>Fungi</taxon>
        <taxon>Dikarya</taxon>
        <taxon>Basidiomycota</taxon>
        <taxon>Agaricomycotina</taxon>
        <taxon>Agaricomycetes</taxon>
        <taxon>Russulales</taxon>
        <taxon>Russulaceae</taxon>
        <taxon>Lactarius</taxon>
    </lineage>
</organism>
<dbReference type="Proteomes" id="UP001201163">
    <property type="component" value="Unassembled WGS sequence"/>
</dbReference>
<feature type="domain" description="DUF7330" evidence="2">
    <location>
        <begin position="252"/>
        <end position="442"/>
    </location>
</feature>
<evidence type="ECO:0000313" key="4">
    <source>
        <dbReference type="Proteomes" id="UP001201163"/>
    </source>
</evidence>
<evidence type="ECO:0000256" key="1">
    <source>
        <dbReference type="SAM" id="MobiDB-lite"/>
    </source>
</evidence>
<dbReference type="AlphaFoldDB" id="A0AAD4QE29"/>
<dbReference type="InterPro" id="IPR055754">
    <property type="entry name" value="DUF7330"/>
</dbReference>
<gene>
    <name evidence="3" type="ORF">EDB92DRAFT_1837486</name>
</gene>
<protein>
    <recommendedName>
        <fullName evidence="2">DUF7330 domain-containing protein</fullName>
    </recommendedName>
</protein>
<keyword evidence="4" id="KW-1185">Reference proteome</keyword>
<name>A0AAD4QE29_9AGAM</name>
<accession>A0AAD4QE29</accession>
<dbReference type="Pfam" id="PF24016">
    <property type="entry name" value="DUF7330"/>
    <property type="match status" value="1"/>
</dbReference>
<feature type="compositionally biased region" description="Polar residues" evidence="1">
    <location>
        <begin position="17"/>
        <end position="28"/>
    </location>
</feature>
<feature type="region of interest" description="Disordered" evidence="1">
    <location>
        <begin position="1"/>
        <end position="42"/>
    </location>
</feature>